<feature type="transmembrane region" description="Helical" evidence="1">
    <location>
        <begin position="46"/>
        <end position="68"/>
    </location>
</feature>
<dbReference type="RefSeq" id="WP_087402937.1">
    <property type="nucleotide sequence ID" value="NZ_BAAFKZ010000001.1"/>
</dbReference>
<proteinExistence type="predicted"/>
<organism evidence="2 3">
    <name type="scientific">Alistipes onderdonkii</name>
    <dbReference type="NCBI Taxonomy" id="328813"/>
    <lineage>
        <taxon>Bacteria</taxon>
        <taxon>Pseudomonadati</taxon>
        <taxon>Bacteroidota</taxon>
        <taxon>Bacteroidia</taxon>
        <taxon>Bacteroidales</taxon>
        <taxon>Rikenellaceae</taxon>
        <taxon>Alistipes</taxon>
    </lineage>
</organism>
<evidence type="ECO:0000313" key="3">
    <source>
        <dbReference type="Proteomes" id="UP000195772"/>
    </source>
</evidence>
<feature type="transmembrane region" description="Helical" evidence="1">
    <location>
        <begin position="12"/>
        <end position="34"/>
    </location>
</feature>
<dbReference type="Proteomes" id="UP000195772">
    <property type="component" value="Unassembled WGS sequence"/>
</dbReference>
<keyword evidence="1" id="KW-1133">Transmembrane helix</keyword>
<protein>
    <recommendedName>
        <fullName evidence="4">Phage holin family protein</fullName>
    </recommendedName>
</protein>
<accession>A0A1Y3QSJ1</accession>
<name>A0A1Y3QSJ1_9BACT</name>
<evidence type="ECO:0000313" key="2">
    <source>
        <dbReference type="EMBL" id="OUN02576.1"/>
    </source>
</evidence>
<evidence type="ECO:0008006" key="4">
    <source>
        <dbReference type="Google" id="ProtNLM"/>
    </source>
</evidence>
<dbReference type="EMBL" id="NFHB01000007">
    <property type="protein sequence ID" value="OUN02576.1"/>
    <property type="molecule type" value="Genomic_DNA"/>
</dbReference>
<dbReference type="AlphaFoldDB" id="A0A1Y3QSJ1"/>
<comment type="caution">
    <text evidence="2">The sequence shown here is derived from an EMBL/GenBank/DDBJ whole genome shotgun (WGS) entry which is preliminary data.</text>
</comment>
<reference evidence="3" key="1">
    <citation type="submission" date="2017-04" db="EMBL/GenBank/DDBJ databases">
        <title>Function of individual gut microbiota members based on whole genome sequencing of pure cultures obtained from chicken caecum.</title>
        <authorList>
            <person name="Medvecky M."/>
            <person name="Cejkova D."/>
            <person name="Polansky O."/>
            <person name="Karasova D."/>
            <person name="Kubasova T."/>
            <person name="Cizek A."/>
            <person name="Rychlik I."/>
        </authorList>
    </citation>
    <scope>NUCLEOTIDE SEQUENCE [LARGE SCALE GENOMIC DNA]</scope>
    <source>
        <strain evidence="3">An90</strain>
    </source>
</reference>
<dbReference type="OrthoDB" id="1004694at2"/>
<keyword evidence="1" id="KW-0812">Transmembrane</keyword>
<keyword evidence="1" id="KW-0472">Membrane</keyword>
<gene>
    <name evidence="2" type="ORF">B5G41_11025</name>
</gene>
<sequence>MGTDNRKTSGGSFVAALVFFVMTASIAIFLLLTALVEWLSVVTGSFILSSLIVGGFFAVLAAVIYLLAIREGVERIRDQVETVYDVARAAKEGYEWLTDKFLLLMKLREMHK</sequence>
<evidence type="ECO:0000256" key="1">
    <source>
        <dbReference type="SAM" id="Phobius"/>
    </source>
</evidence>